<dbReference type="AlphaFoldDB" id="A0AA87RHV9"/>
<accession>A0AA87RHV9</accession>
<reference evidence="2 3" key="1">
    <citation type="submission" date="2019-07" db="EMBL/GenBank/DDBJ databases">
        <title>Whole genome shotgun sequence of Agrococcus baldri NBRC 103055.</title>
        <authorList>
            <person name="Hosoyama A."/>
            <person name="Uohara A."/>
            <person name="Ohji S."/>
            <person name="Ichikawa N."/>
        </authorList>
    </citation>
    <scope>NUCLEOTIDE SEQUENCE [LARGE SCALE GENOMIC DNA]</scope>
    <source>
        <strain evidence="2 3">NBRC 103055</strain>
    </source>
</reference>
<dbReference type="Proteomes" id="UP000321749">
    <property type="component" value="Unassembled WGS sequence"/>
</dbReference>
<evidence type="ECO:0000256" key="1">
    <source>
        <dbReference type="SAM" id="MobiDB-lite"/>
    </source>
</evidence>
<protein>
    <submittedName>
        <fullName evidence="2">Uncharacterized protein</fullName>
    </submittedName>
</protein>
<feature type="region of interest" description="Disordered" evidence="1">
    <location>
        <begin position="1"/>
        <end position="38"/>
    </location>
</feature>
<proteinExistence type="predicted"/>
<comment type="caution">
    <text evidence="2">The sequence shown here is derived from an EMBL/GenBank/DDBJ whole genome shotgun (WGS) entry which is preliminary data.</text>
</comment>
<gene>
    <name evidence="2" type="ORF">ABA31_10640</name>
</gene>
<dbReference type="EMBL" id="BJUU01000004">
    <property type="protein sequence ID" value="GEK79713.1"/>
    <property type="molecule type" value="Genomic_DNA"/>
</dbReference>
<name>A0AA87RHV9_9MICO</name>
<sequence>MRERHGVTQEEADDALADPDVLCLSPDPSSRTGSSDRYIGRSRVRDEVLVVIVVRHGSGSFGASAWPANRAHREMYEGGTVSEQADS</sequence>
<keyword evidence="3" id="KW-1185">Reference proteome</keyword>
<organism evidence="2 3">
    <name type="scientific">Agrococcus baldri</name>
    <dbReference type="NCBI Taxonomy" id="153730"/>
    <lineage>
        <taxon>Bacteria</taxon>
        <taxon>Bacillati</taxon>
        <taxon>Actinomycetota</taxon>
        <taxon>Actinomycetes</taxon>
        <taxon>Micrococcales</taxon>
        <taxon>Microbacteriaceae</taxon>
        <taxon>Agrococcus</taxon>
    </lineage>
</organism>
<evidence type="ECO:0000313" key="2">
    <source>
        <dbReference type="EMBL" id="GEK79713.1"/>
    </source>
</evidence>
<evidence type="ECO:0000313" key="3">
    <source>
        <dbReference type="Proteomes" id="UP000321749"/>
    </source>
</evidence>